<dbReference type="EMBL" id="PJQD01000001">
    <property type="protein sequence ID" value="POY76796.1"/>
    <property type="molecule type" value="Genomic_DNA"/>
</dbReference>
<evidence type="ECO:0000259" key="4">
    <source>
        <dbReference type="Pfam" id="PF08596"/>
    </source>
</evidence>
<organism evidence="5 6">
    <name type="scientific">Rhodotorula taiwanensis</name>
    <dbReference type="NCBI Taxonomy" id="741276"/>
    <lineage>
        <taxon>Eukaryota</taxon>
        <taxon>Fungi</taxon>
        <taxon>Dikarya</taxon>
        <taxon>Basidiomycota</taxon>
        <taxon>Pucciniomycotina</taxon>
        <taxon>Microbotryomycetes</taxon>
        <taxon>Sporidiobolales</taxon>
        <taxon>Sporidiobolaceae</taxon>
        <taxon>Rhodotorula</taxon>
    </lineage>
</organism>
<feature type="domain" description="Lethal giant larvae (Lgl)-like C-terminal" evidence="4">
    <location>
        <begin position="643"/>
        <end position="1097"/>
    </location>
</feature>
<dbReference type="STRING" id="741276.A0A2S5BJ56"/>
<comment type="caution">
    <text evidence="5">The sequence shown here is derived from an EMBL/GenBank/DDBJ whole genome shotgun (WGS) entry which is preliminary data.</text>
</comment>
<dbReference type="Pfam" id="PF08596">
    <property type="entry name" value="Lgl_C"/>
    <property type="match status" value="1"/>
</dbReference>
<dbReference type="SUPFAM" id="SSF50978">
    <property type="entry name" value="WD40 repeat-like"/>
    <property type="match status" value="1"/>
</dbReference>
<dbReference type="SMART" id="SM00320">
    <property type="entry name" value="WD40"/>
    <property type="match status" value="5"/>
</dbReference>
<evidence type="ECO:0000256" key="1">
    <source>
        <dbReference type="ARBA" id="ARBA00008070"/>
    </source>
</evidence>
<dbReference type="AlphaFoldDB" id="A0A2S5BJ56"/>
<reference evidence="5 6" key="1">
    <citation type="journal article" date="2018" name="Front. Microbiol.">
        <title>Prospects for Fungal Bioremediation of Acidic Radioactive Waste Sites: Characterization and Genome Sequence of Rhodotorula taiwanensis MD1149.</title>
        <authorList>
            <person name="Tkavc R."/>
            <person name="Matrosova V.Y."/>
            <person name="Grichenko O.E."/>
            <person name="Gostincar C."/>
            <person name="Volpe R.P."/>
            <person name="Klimenkova P."/>
            <person name="Gaidamakova E.K."/>
            <person name="Zhou C.E."/>
            <person name="Stewart B.J."/>
            <person name="Lyman M.G."/>
            <person name="Malfatti S.A."/>
            <person name="Rubinfeld B."/>
            <person name="Courtot M."/>
            <person name="Singh J."/>
            <person name="Dalgard C.L."/>
            <person name="Hamilton T."/>
            <person name="Frey K.G."/>
            <person name="Gunde-Cimerman N."/>
            <person name="Dugan L."/>
            <person name="Daly M.J."/>
        </authorList>
    </citation>
    <scope>NUCLEOTIDE SEQUENCE [LARGE SCALE GENOMIC DNA]</scope>
    <source>
        <strain evidence="5 6">MD1149</strain>
    </source>
</reference>
<comment type="similarity">
    <text evidence="1">Belongs to the WD repeat L(2)GL family.</text>
</comment>
<dbReference type="Proteomes" id="UP000237144">
    <property type="component" value="Unassembled WGS sequence"/>
</dbReference>
<dbReference type="OrthoDB" id="19944at2759"/>
<feature type="non-terminal residue" evidence="5">
    <location>
        <position position="1"/>
    </location>
</feature>
<dbReference type="PANTHER" id="PTHR10241:SF25">
    <property type="entry name" value="TOMOSYN, ISOFORM C"/>
    <property type="match status" value="1"/>
</dbReference>
<dbReference type="GO" id="GO:0006893">
    <property type="term" value="P:Golgi to plasma membrane transport"/>
    <property type="evidence" value="ECO:0007669"/>
    <property type="project" value="TreeGrafter"/>
</dbReference>
<dbReference type="GO" id="GO:0006887">
    <property type="term" value="P:exocytosis"/>
    <property type="evidence" value="ECO:0007669"/>
    <property type="project" value="UniProtKB-KW"/>
</dbReference>
<sequence length="1208" mass="130081">SLFSSKARKAHEAVATLDATATLRSASAWQLGQIATLGLGSELTALAYDPVQSLLAVGTVQGRLFVFGKPGVQLSWDLGYPSKIRHLAFRAGSGFLVAIDAKDTLYVYDLQRIENGRPHRDSSLSLRANVTCIETSAAHSFLLIGGKDGTVDAYDLDRGILAPHARIPNLWLEQEELLRRSGVPDAPSRRHIPVCTDVKTHPLNLNLVLIAYEGGVSLWNLATKQTERTWEFVIPPGAPGGGNDTEQTLFSERRPAVTCLAWRPDGLLFAAGHEDGTISFAASDDDNPVLIRTLERADVNKATEEDLFGWSAPGQGGQRQPARREPIFRLAWSGFPQETYLAKMAQSAMSGASTSTIPTSPSLNEEKTDLHGGTILTVLGGLRPADPIGVHLLELPPYVAPPAATGRTGNMPPALREALRASVTPTAHHLYPTAAPPEDFLLLPRSNPHYGGAYDPTAIVITSGRDESCPVLPSPHSALNVEAFTFPPASNRRPRPLHLPSGLSFSGGATCSSAIVTHVASSAYRQLHHHFDLHDEAAEALPLTGGRAFPRPRPTRRGPPPTSADQQSRLLLTAHVDLSVRFSDVSTSVLWGVKPDPEAEPFVQQDFPRPLPHLTVDVRSALRDPRSRNLAAAHLLRERPWELEIDQVSLAGETLELAITLSTGDILVYRFSYGEHPIDIESDRIEASVDLEHTVQDALDQMSLGPDQLPPASASAGSDRQRAPARNASHPGSESLLDPQDLHIDLTGAAVARPDLDGFRPVAAFKAALSEMASKRCLTLSDIGFLAASRGSTLLVVDLRGSDVLLLDVPGHASSIADGRGGKGKGKPDSSPITALQWTICSLGEDHDRSPRLLVTQESGLTRVFEMANVGGGWHVGGTPAHLAHESARGTVASFVLGKSGEELAATGHNLRLAEASYQSQAFDSLAGPSSLWIVVSRTTISCYFNVDGPKTAEYSDERQSFQRAAIVHQQGSAALVVQSRYCAVHIFSLPDLQEVNRLKFETTLHDSAGVFDFALDGDFVQYLDPFTIRLGTVRDFYRPDFPPRTDLFNPLKPVPVQTSALQSVGSVLGTWFGGRKVYTGAEIETILGGPNRPPPKQRQTPGAPAVLATTVRKQPAARQAAADSSGWGIPSQTEFVQGASEGARDIMARTNAALEQRGEYLQTIQDRLGSALDDAAQFARETKKTAQNEATKRSISTGFSSLWNRIP</sequence>
<keyword evidence="2" id="KW-0268">Exocytosis</keyword>
<evidence type="ECO:0000256" key="3">
    <source>
        <dbReference type="SAM" id="MobiDB-lite"/>
    </source>
</evidence>
<dbReference type="InterPro" id="IPR013905">
    <property type="entry name" value="Lgl_C_dom"/>
</dbReference>
<dbReference type="InterPro" id="IPR015943">
    <property type="entry name" value="WD40/YVTN_repeat-like_dom_sf"/>
</dbReference>
<dbReference type="Gene3D" id="2.130.10.10">
    <property type="entry name" value="YVTN repeat-like/Quinoprotein amine dehydrogenase"/>
    <property type="match status" value="2"/>
</dbReference>
<evidence type="ECO:0000256" key="2">
    <source>
        <dbReference type="ARBA" id="ARBA00022483"/>
    </source>
</evidence>
<feature type="region of interest" description="Disordered" evidence="3">
    <location>
        <begin position="543"/>
        <end position="567"/>
    </location>
</feature>
<evidence type="ECO:0000313" key="6">
    <source>
        <dbReference type="Proteomes" id="UP000237144"/>
    </source>
</evidence>
<feature type="region of interest" description="Disordered" evidence="3">
    <location>
        <begin position="702"/>
        <end position="739"/>
    </location>
</feature>
<dbReference type="PANTHER" id="PTHR10241">
    <property type="entry name" value="LETHAL 2 GIANT LARVAE PROTEIN"/>
    <property type="match status" value="1"/>
</dbReference>
<evidence type="ECO:0000313" key="5">
    <source>
        <dbReference type="EMBL" id="POY76796.1"/>
    </source>
</evidence>
<accession>A0A2S5BJ56</accession>
<dbReference type="GO" id="GO:0019905">
    <property type="term" value="F:syntaxin binding"/>
    <property type="evidence" value="ECO:0007669"/>
    <property type="project" value="TreeGrafter"/>
</dbReference>
<dbReference type="InterPro" id="IPR001680">
    <property type="entry name" value="WD40_rpt"/>
</dbReference>
<dbReference type="Pfam" id="PF00400">
    <property type="entry name" value="WD40"/>
    <property type="match status" value="1"/>
</dbReference>
<keyword evidence="6" id="KW-1185">Reference proteome</keyword>
<dbReference type="GO" id="GO:0045159">
    <property type="term" value="F:myosin II binding"/>
    <property type="evidence" value="ECO:0007669"/>
    <property type="project" value="TreeGrafter"/>
</dbReference>
<dbReference type="GO" id="GO:0005886">
    <property type="term" value="C:plasma membrane"/>
    <property type="evidence" value="ECO:0007669"/>
    <property type="project" value="TreeGrafter"/>
</dbReference>
<name>A0A2S5BJ56_9BASI</name>
<protein>
    <recommendedName>
        <fullName evidence="4">Lethal giant larvae (Lgl)-like C-terminal domain-containing protein</fullName>
    </recommendedName>
</protein>
<dbReference type="InterPro" id="IPR036322">
    <property type="entry name" value="WD40_repeat_dom_sf"/>
</dbReference>
<proteinExistence type="inferred from homology"/>
<dbReference type="GO" id="GO:0005096">
    <property type="term" value="F:GTPase activator activity"/>
    <property type="evidence" value="ECO:0007669"/>
    <property type="project" value="TreeGrafter"/>
</dbReference>
<dbReference type="GO" id="GO:0005737">
    <property type="term" value="C:cytoplasm"/>
    <property type="evidence" value="ECO:0007669"/>
    <property type="project" value="TreeGrafter"/>
</dbReference>
<gene>
    <name evidence="5" type="ORF">BMF94_0046</name>
</gene>